<dbReference type="GO" id="GO:0050080">
    <property type="term" value="F:malonyl-CoA decarboxylase activity"/>
    <property type="evidence" value="ECO:0000318"/>
    <property type="project" value="GO_Central"/>
</dbReference>
<dbReference type="InterPro" id="IPR038917">
    <property type="entry name" value="Malonyl_CoA_deC"/>
</dbReference>
<dbReference type="GeneID" id="112284609"/>
<dbReference type="GO" id="GO:0006633">
    <property type="term" value="P:fatty acid biosynthetic process"/>
    <property type="evidence" value="ECO:0000318"/>
    <property type="project" value="GO_Central"/>
</dbReference>
<dbReference type="EnsemblPlants" id="Pp3c1_9420V3.4">
    <property type="protein sequence ID" value="Pp3c1_9420V3.4"/>
    <property type="gene ID" value="Pp3c1_9420"/>
</dbReference>
<feature type="domain" description="Malonyl-CoA decarboxylase N-terminal" evidence="2">
    <location>
        <begin position="146"/>
        <end position="221"/>
    </location>
</feature>
<keyword evidence="4" id="KW-1185">Reference proteome</keyword>
<dbReference type="GO" id="GO:0005782">
    <property type="term" value="C:peroxisomal matrix"/>
    <property type="evidence" value="ECO:0000318"/>
    <property type="project" value="GO_Central"/>
</dbReference>
<dbReference type="InterPro" id="IPR007956">
    <property type="entry name" value="Malonyl_CoA_deC_C"/>
</dbReference>
<dbReference type="KEGG" id="ppp:112284609"/>
<dbReference type="FunFam" id="3.40.630.150:FF:000002">
    <property type="entry name" value="malonyl-CoA decarboxylase, mitochondrial"/>
    <property type="match status" value="1"/>
</dbReference>
<dbReference type="AlphaFoldDB" id="A0A7I4C0I6"/>
<dbReference type="GO" id="GO:0005759">
    <property type="term" value="C:mitochondrial matrix"/>
    <property type="evidence" value="ECO:0000318"/>
    <property type="project" value="GO_Central"/>
</dbReference>
<evidence type="ECO:0000259" key="1">
    <source>
        <dbReference type="Pfam" id="PF05292"/>
    </source>
</evidence>
<organism evidence="3 4">
    <name type="scientific">Physcomitrium patens</name>
    <name type="common">Spreading-leaved earth moss</name>
    <name type="synonym">Physcomitrella patens</name>
    <dbReference type="NCBI Taxonomy" id="3218"/>
    <lineage>
        <taxon>Eukaryota</taxon>
        <taxon>Viridiplantae</taxon>
        <taxon>Streptophyta</taxon>
        <taxon>Embryophyta</taxon>
        <taxon>Bryophyta</taxon>
        <taxon>Bryophytina</taxon>
        <taxon>Bryopsida</taxon>
        <taxon>Funariidae</taxon>
        <taxon>Funariales</taxon>
        <taxon>Funariaceae</taxon>
        <taxon>Physcomitrium</taxon>
    </lineage>
</organism>
<dbReference type="Gene3D" id="1.20.140.90">
    <property type="entry name" value="Malonyl-CoA decarboxylase, oligemerization domain"/>
    <property type="match status" value="1"/>
</dbReference>
<evidence type="ECO:0000259" key="2">
    <source>
        <dbReference type="Pfam" id="PF17408"/>
    </source>
</evidence>
<dbReference type="PANTHER" id="PTHR28641">
    <property type="match status" value="1"/>
</dbReference>
<dbReference type="Gene3D" id="3.40.630.150">
    <property type="entry name" value="Malonyl-CoA decarboxylase, catalytic domain"/>
    <property type="match status" value="1"/>
</dbReference>
<accession>A0A7I4C0I6</accession>
<dbReference type="RefSeq" id="XP_024380328.1">
    <property type="nucleotide sequence ID" value="XM_024524560.2"/>
</dbReference>
<dbReference type="EMBL" id="ABEU02000001">
    <property type="status" value="NOT_ANNOTATED_CDS"/>
    <property type="molecule type" value="Genomic_DNA"/>
</dbReference>
<dbReference type="FunFam" id="1.20.140.90:FF:000002">
    <property type="entry name" value="Malonyl-CoA decarboxylase family protein"/>
    <property type="match status" value="1"/>
</dbReference>
<dbReference type="GO" id="GO:2001294">
    <property type="term" value="P:malonyl-CoA catabolic process"/>
    <property type="evidence" value="ECO:0000318"/>
    <property type="project" value="GO_Central"/>
</dbReference>
<dbReference type="OrthoDB" id="426718at2759"/>
<evidence type="ECO:0008006" key="5">
    <source>
        <dbReference type="Google" id="ProtNLM"/>
    </source>
</evidence>
<dbReference type="Proteomes" id="UP000006727">
    <property type="component" value="Chromosome 1"/>
</dbReference>
<evidence type="ECO:0000313" key="4">
    <source>
        <dbReference type="Proteomes" id="UP000006727"/>
    </source>
</evidence>
<dbReference type="InterPro" id="IPR042303">
    <property type="entry name" value="Malonyl_CoA_deC_C_sf"/>
</dbReference>
<gene>
    <name evidence="3" type="primary">LOC112284609</name>
</gene>
<reference evidence="3 4" key="1">
    <citation type="journal article" date="2008" name="Science">
        <title>The Physcomitrella genome reveals evolutionary insights into the conquest of land by plants.</title>
        <authorList>
            <person name="Rensing S."/>
            <person name="Lang D."/>
            <person name="Zimmer A."/>
            <person name="Terry A."/>
            <person name="Salamov A."/>
            <person name="Shapiro H."/>
            <person name="Nishiyama T."/>
            <person name="Perroud P.-F."/>
            <person name="Lindquist E."/>
            <person name="Kamisugi Y."/>
            <person name="Tanahashi T."/>
            <person name="Sakakibara K."/>
            <person name="Fujita T."/>
            <person name="Oishi K."/>
            <person name="Shin-I T."/>
            <person name="Kuroki Y."/>
            <person name="Toyoda A."/>
            <person name="Suzuki Y."/>
            <person name="Hashimoto A."/>
            <person name="Yamaguchi K."/>
            <person name="Sugano A."/>
            <person name="Kohara Y."/>
            <person name="Fujiyama A."/>
            <person name="Anterola A."/>
            <person name="Aoki S."/>
            <person name="Ashton N."/>
            <person name="Barbazuk W.B."/>
            <person name="Barker E."/>
            <person name="Bennetzen J."/>
            <person name="Bezanilla M."/>
            <person name="Blankenship R."/>
            <person name="Cho S.H."/>
            <person name="Dutcher S."/>
            <person name="Estelle M."/>
            <person name="Fawcett J.A."/>
            <person name="Gundlach H."/>
            <person name="Hanada K."/>
            <person name="Heyl A."/>
            <person name="Hicks K.A."/>
            <person name="Hugh J."/>
            <person name="Lohr M."/>
            <person name="Mayer K."/>
            <person name="Melkozernov A."/>
            <person name="Murata T."/>
            <person name="Nelson D."/>
            <person name="Pils B."/>
            <person name="Prigge M."/>
            <person name="Reiss B."/>
            <person name="Renner T."/>
            <person name="Rombauts S."/>
            <person name="Rushton P."/>
            <person name="Sanderfoot A."/>
            <person name="Schween G."/>
            <person name="Shiu S.-H."/>
            <person name="Stueber K."/>
            <person name="Theodoulou F.L."/>
            <person name="Tu H."/>
            <person name="Van de Peer Y."/>
            <person name="Verrier P.J."/>
            <person name="Waters E."/>
            <person name="Wood A."/>
            <person name="Yang L."/>
            <person name="Cove D."/>
            <person name="Cuming A."/>
            <person name="Hasebe M."/>
            <person name="Lucas S."/>
            <person name="Mishler D.B."/>
            <person name="Reski R."/>
            <person name="Grigoriev I."/>
            <person name="Quatrano R.S."/>
            <person name="Boore J.L."/>
        </authorList>
    </citation>
    <scope>NUCLEOTIDE SEQUENCE [LARGE SCALE GENOMIC DNA]</scope>
    <source>
        <strain evidence="3 4">cv. Gransden 2004</strain>
    </source>
</reference>
<reference evidence="3" key="3">
    <citation type="submission" date="2020-12" db="UniProtKB">
        <authorList>
            <consortium name="EnsemblPlants"/>
        </authorList>
    </citation>
    <scope>IDENTIFICATION</scope>
</reference>
<dbReference type="FunCoup" id="A0A7I4C0I6">
    <property type="interactions" value="2054"/>
</dbReference>
<dbReference type="Pfam" id="PF17408">
    <property type="entry name" value="MCD_N"/>
    <property type="match status" value="1"/>
</dbReference>
<dbReference type="InterPro" id="IPR038351">
    <property type="entry name" value="MCD_N_sf"/>
</dbReference>
<dbReference type="Gramene" id="Pp3c1_9420V3.4">
    <property type="protein sequence ID" value="Pp3c1_9420V3.4"/>
    <property type="gene ID" value="Pp3c1_9420"/>
</dbReference>
<dbReference type="Pfam" id="PF05292">
    <property type="entry name" value="MCD"/>
    <property type="match status" value="1"/>
</dbReference>
<dbReference type="InParanoid" id="A0A7I4C0I6"/>
<name>A0A7I4C0I6_PHYPA</name>
<sequence length="553" mass="61550">MRGIMRIRLGGGRFRATATAAGASGAAPNKSELGKQPFMAQFGQGSVEPPSNSAPAMLDPRHSERLLKKVSMLMHEAVHMRNSSLPNATLRQLREDYLMLNMDYRQRALIVLGTQFGVDRKRLKGLMQHYMTLNSVGNTEETIEDKTSDSGIDAAHYRTERDLRAALVPLSSRLFEQMNGQVGGLKFLVDLRADLKTALLKNNLASLRALDSDLQGLFATWLSPACLELHRITWNDAACLLEKIVTYEAVHPITNLYDLKRRLGTGRRCFGYFHPAMPGEPLVFIEVALTKGIEGSAQKVLFGEPPCDEAVADCALFYSITSTQPGLKGIELGNFLIKRVVHLLRQEMPEVQNFVTLSPIPGFMHWLLAKLATQCHVQKSGDKSANSKLSEKLLFPEEEVKLEACRDEGNSKGPVEFMYDVLSSAEHEWASSEKLLEALRPPLLRLCARYILQEKKRGAALDPVTNFHVRNGAVCFILTPSYRCCSSKSVEQLNWMGDTSSKGLAASAGLMVNYRYRLEDIEANNQAYLNRRVVAASPAMLAYLQQSRSDTQQ</sequence>
<reference evidence="3 4" key="2">
    <citation type="journal article" date="2018" name="Plant J.">
        <title>The Physcomitrella patens chromosome-scale assembly reveals moss genome structure and evolution.</title>
        <authorList>
            <person name="Lang D."/>
            <person name="Ullrich K.K."/>
            <person name="Murat F."/>
            <person name="Fuchs J."/>
            <person name="Jenkins J."/>
            <person name="Haas F.B."/>
            <person name="Piednoel M."/>
            <person name="Gundlach H."/>
            <person name="Van Bel M."/>
            <person name="Meyberg R."/>
            <person name="Vives C."/>
            <person name="Morata J."/>
            <person name="Symeonidi A."/>
            <person name="Hiss M."/>
            <person name="Muchero W."/>
            <person name="Kamisugi Y."/>
            <person name="Saleh O."/>
            <person name="Blanc G."/>
            <person name="Decker E.L."/>
            <person name="van Gessel N."/>
            <person name="Grimwood J."/>
            <person name="Hayes R.D."/>
            <person name="Graham S.W."/>
            <person name="Gunter L.E."/>
            <person name="McDaniel S.F."/>
            <person name="Hoernstein S.N.W."/>
            <person name="Larsson A."/>
            <person name="Li F.W."/>
            <person name="Perroud P.F."/>
            <person name="Phillips J."/>
            <person name="Ranjan P."/>
            <person name="Rokshar D.S."/>
            <person name="Rothfels C.J."/>
            <person name="Schneider L."/>
            <person name="Shu S."/>
            <person name="Stevenson D.W."/>
            <person name="Thummler F."/>
            <person name="Tillich M."/>
            <person name="Villarreal Aguilar J.C."/>
            <person name="Widiez T."/>
            <person name="Wong G.K."/>
            <person name="Wymore A."/>
            <person name="Zhang Y."/>
            <person name="Zimmer A.D."/>
            <person name="Quatrano R.S."/>
            <person name="Mayer K.F.X."/>
            <person name="Goodstein D."/>
            <person name="Casacuberta J.M."/>
            <person name="Vandepoele K."/>
            <person name="Reski R."/>
            <person name="Cuming A.C."/>
            <person name="Tuskan G.A."/>
            <person name="Maumus F."/>
            <person name="Salse J."/>
            <person name="Schmutz J."/>
            <person name="Rensing S.A."/>
        </authorList>
    </citation>
    <scope>NUCLEOTIDE SEQUENCE [LARGE SCALE GENOMIC DNA]</scope>
    <source>
        <strain evidence="3 4">cv. Gransden 2004</strain>
    </source>
</reference>
<proteinExistence type="predicted"/>
<evidence type="ECO:0000313" key="3">
    <source>
        <dbReference type="EnsemblPlants" id="Pp3c1_9420V3.4"/>
    </source>
</evidence>
<feature type="domain" description="Malonyl-CoA decarboxylase C-terminal" evidence="1">
    <location>
        <begin position="226"/>
        <end position="516"/>
    </location>
</feature>
<dbReference type="GO" id="GO:0006085">
    <property type="term" value="P:acetyl-CoA biosynthetic process"/>
    <property type="evidence" value="ECO:0000318"/>
    <property type="project" value="GO_Central"/>
</dbReference>
<dbReference type="PANTHER" id="PTHR28641:SF1">
    <property type="entry name" value="MALONYL-COA DECARBOXYLASE, MITOCHONDRIAL"/>
    <property type="match status" value="1"/>
</dbReference>
<dbReference type="InterPro" id="IPR035372">
    <property type="entry name" value="MCD_N"/>
</dbReference>
<protein>
    <recommendedName>
        <fullName evidence="5">Malonyl-CoA decarboxylase</fullName>
    </recommendedName>
</protein>